<accession>A0AAW9SG47</accession>
<sequence>MPLISVIVPLYNAARTLSATVRSIQARGWRNWEAILVDDGSTDGSLPIAGALAADDARLHVARNPGKGPSAARNHGALTLARGDILCFLDADDLWTPEKLAEVAQSLLGGEADAVYDRVGFFTEDPACITSRSTVPAGPLTIPMLLAENPVCTLSNLSLRRAAFVAAGGFRADMVHNEDLDFLVTLAGQGARVTGIARDHVLYRQSAGGLSSDLDAMRQSRTEVVATARRYGHDSAPAQRRATSAT</sequence>
<feature type="domain" description="Glycosyltransferase 2-like" evidence="1">
    <location>
        <begin position="5"/>
        <end position="164"/>
    </location>
</feature>
<dbReference type="InterPro" id="IPR029044">
    <property type="entry name" value="Nucleotide-diphossugar_trans"/>
</dbReference>
<evidence type="ECO:0000259" key="1">
    <source>
        <dbReference type="Pfam" id="PF00535"/>
    </source>
</evidence>
<keyword evidence="2" id="KW-0328">Glycosyltransferase</keyword>
<dbReference type="PANTHER" id="PTHR43685:SF2">
    <property type="entry name" value="GLYCOSYLTRANSFERASE 2-LIKE DOMAIN-CONTAINING PROTEIN"/>
    <property type="match status" value="1"/>
</dbReference>
<dbReference type="EMBL" id="JBDNCH010000001">
    <property type="protein sequence ID" value="MEN9059698.1"/>
    <property type="molecule type" value="Genomic_DNA"/>
</dbReference>
<name>A0AAW9SG47_9RHOB</name>
<gene>
    <name evidence="2" type="ORF">ABFB10_00260</name>
</gene>
<dbReference type="InterPro" id="IPR001173">
    <property type="entry name" value="Glyco_trans_2-like"/>
</dbReference>
<proteinExistence type="predicted"/>
<dbReference type="PANTHER" id="PTHR43685">
    <property type="entry name" value="GLYCOSYLTRANSFERASE"/>
    <property type="match status" value="1"/>
</dbReference>
<dbReference type="Pfam" id="PF00535">
    <property type="entry name" value="Glycos_transf_2"/>
    <property type="match status" value="1"/>
</dbReference>
<evidence type="ECO:0000313" key="2">
    <source>
        <dbReference type="EMBL" id="MEN9059698.1"/>
    </source>
</evidence>
<comment type="caution">
    <text evidence="2">The sequence shown here is derived from an EMBL/GenBank/DDBJ whole genome shotgun (WGS) entry which is preliminary data.</text>
</comment>
<dbReference type="CDD" id="cd00761">
    <property type="entry name" value="Glyco_tranf_GTA_type"/>
    <property type="match status" value="1"/>
</dbReference>
<dbReference type="EC" id="2.4.-.-" evidence="2"/>
<dbReference type="RefSeq" id="WP_347164845.1">
    <property type="nucleotide sequence ID" value="NZ_JBDNCH010000001.1"/>
</dbReference>
<keyword evidence="3" id="KW-1185">Reference proteome</keyword>
<reference evidence="2 3" key="1">
    <citation type="submission" date="2024-05" db="EMBL/GenBank/DDBJ databases">
        <title>Genome sequence of Ponticoccus litoralis KCCM 90028.</title>
        <authorList>
            <person name="Kim J.M."/>
            <person name="Lee J.K."/>
            <person name="Choi B.J."/>
            <person name="Bayburt H."/>
            <person name="Baek J.H."/>
            <person name="Jeon C.O."/>
        </authorList>
    </citation>
    <scope>NUCLEOTIDE SEQUENCE [LARGE SCALE GENOMIC DNA]</scope>
    <source>
        <strain evidence="2 3">KCCM 90028</strain>
    </source>
</reference>
<dbReference type="SUPFAM" id="SSF53448">
    <property type="entry name" value="Nucleotide-diphospho-sugar transferases"/>
    <property type="match status" value="1"/>
</dbReference>
<dbReference type="Proteomes" id="UP001428774">
    <property type="component" value="Unassembled WGS sequence"/>
</dbReference>
<keyword evidence="2" id="KW-0808">Transferase</keyword>
<dbReference type="InterPro" id="IPR050834">
    <property type="entry name" value="Glycosyltransf_2"/>
</dbReference>
<organism evidence="2 3">
    <name type="scientific">Ponticoccus litoralis</name>
    <dbReference type="NCBI Taxonomy" id="422297"/>
    <lineage>
        <taxon>Bacteria</taxon>
        <taxon>Pseudomonadati</taxon>
        <taxon>Pseudomonadota</taxon>
        <taxon>Alphaproteobacteria</taxon>
        <taxon>Rhodobacterales</taxon>
        <taxon>Roseobacteraceae</taxon>
        <taxon>Ponticoccus</taxon>
    </lineage>
</organism>
<dbReference type="AlphaFoldDB" id="A0AAW9SG47"/>
<protein>
    <submittedName>
        <fullName evidence="2">Glycosyltransferase family 2 protein</fullName>
        <ecNumber evidence="2">2.4.-.-</ecNumber>
    </submittedName>
</protein>
<evidence type="ECO:0000313" key="3">
    <source>
        <dbReference type="Proteomes" id="UP001428774"/>
    </source>
</evidence>
<dbReference type="GO" id="GO:0016757">
    <property type="term" value="F:glycosyltransferase activity"/>
    <property type="evidence" value="ECO:0007669"/>
    <property type="project" value="UniProtKB-KW"/>
</dbReference>
<dbReference type="Gene3D" id="3.90.550.10">
    <property type="entry name" value="Spore Coat Polysaccharide Biosynthesis Protein SpsA, Chain A"/>
    <property type="match status" value="1"/>
</dbReference>